<gene>
    <name evidence="2" type="ORF">NCTC11862_01783</name>
</gene>
<evidence type="ECO:0000313" key="3">
    <source>
        <dbReference type="Proteomes" id="UP000254467"/>
    </source>
</evidence>
<dbReference type="Proteomes" id="UP000254467">
    <property type="component" value="Unassembled WGS sequence"/>
</dbReference>
<keyword evidence="3" id="KW-1185">Reference proteome</keyword>
<reference evidence="2 3" key="1">
    <citation type="submission" date="2018-06" db="EMBL/GenBank/DDBJ databases">
        <authorList>
            <consortium name="Pathogen Informatics"/>
            <person name="Doyle S."/>
        </authorList>
    </citation>
    <scope>NUCLEOTIDE SEQUENCE [LARGE SCALE GENOMIC DNA]</scope>
    <source>
        <strain evidence="2 3">NCTC11862</strain>
    </source>
</reference>
<evidence type="ECO:0000313" key="2">
    <source>
        <dbReference type="EMBL" id="STC69977.1"/>
    </source>
</evidence>
<feature type="compositionally biased region" description="Basic and acidic residues" evidence="1">
    <location>
        <begin position="65"/>
        <end position="77"/>
    </location>
</feature>
<evidence type="ECO:0000256" key="1">
    <source>
        <dbReference type="SAM" id="MobiDB-lite"/>
    </source>
</evidence>
<proteinExistence type="predicted"/>
<feature type="region of interest" description="Disordered" evidence="1">
    <location>
        <begin position="1"/>
        <end position="77"/>
    </location>
</feature>
<dbReference type="RefSeq" id="WP_018581105.1">
    <property type="nucleotide sequence ID" value="NZ_UFXQ01000001.1"/>
</dbReference>
<sequence>MTESSDSSSALGPRKRGRRIVKKSPAGDYDRSMDAPGTQVASSSDAVRAVELDDDSSSDTLEGEEFYRNERPPHHGG</sequence>
<protein>
    <submittedName>
        <fullName evidence="2">Uncharacterized protein</fullName>
    </submittedName>
</protein>
<feature type="compositionally biased region" description="Basic residues" evidence="1">
    <location>
        <begin position="13"/>
        <end position="22"/>
    </location>
</feature>
<dbReference type="OrthoDB" id="4427500at2"/>
<feature type="compositionally biased region" description="Acidic residues" evidence="1">
    <location>
        <begin position="52"/>
        <end position="64"/>
    </location>
</feature>
<name>A0A376CP33_9CORY</name>
<organism evidence="2 3">
    <name type="scientific">Corynebacterium pilosum</name>
    <dbReference type="NCBI Taxonomy" id="35756"/>
    <lineage>
        <taxon>Bacteria</taxon>
        <taxon>Bacillati</taxon>
        <taxon>Actinomycetota</taxon>
        <taxon>Actinomycetes</taxon>
        <taxon>Mycobacteriales</taxon>
        <taxon>Corynebacteriaceae</taxon>
        <taxon>Corynebacterium</taxon>
    </lineage>
</organism>
<dbReference type="AlphaFoldDB" id="A0A376CP33"/>
<accession>A0A376CP33</accession>
<dbReference type="EMBL" id="UFXQ01000001">
    <property type="protein sequence ID" value="STC69977.1"/>
    <property type="molecule type" value="Genomic_DNA"/>
</dbReference>
<feature type="compositionally biased region" description="Polar residues" evidence="1">
    <location>
        <begin position="1"/>
        <end position="10"/>
    </location>
</feature>
<dbReference type="STRING" id="35756.GCA_001044155_02783"/>